<dbReference type="EMBL" id="CP075145">
    <property type="protein sequence ID" value="QWJ71807.1"/>
    <property type="molecule type" value="Genomic_DNA"/>
</dbReference>
<accession>A0A8E9ZSJ0</accession>
<keyword evidence="1" id="KW-0614">Plasmid</keyword>
<evidence type="ECO:0000313" key="1">
    <source>
        <dbReference type="EMBL" id="QWJ71807.1"/>
    </source>
</evidence>
<proteinExistence type="predicted"/>
<geneLocation type="plasmid" evidence="1">
    <name>pCFSAN030538</name>
</geneLocation>
<sequence length="448" mass="50960">MHMVDSTTVNGSSDSQLPQRNWNALFRGDYELGAYNACVGDNGCPDLYYYADGFADSVFLLIDALTTEHKAILDTLIYPICFNLRHSVELTIKGQIEDLSQLAKLRKQQLAPDKEIEKVLNQHDIMNLWAFFSGHAVAFDRRYKEKLSTLEPLIRCIGETDPTGQTFRYSYSTEAKKHLTDVSVINVLVLRDQFRVIREQLEELAGLTQWLEREYSTGVFTKNLSREDLHAIAVQLPPRHSWSDPAAALDDIIQTIKSENDIGSKELTEALNKIQDCRDLARIIGLPVTIPGLAMSDLLTLNDFWKVAWDRDALEDELRNDISGVTDTPVVPVNLLEEVKHEIKMMRDTKSSFVSFMQWATAERVAGLQALMDVRSFHFSEEHDRRYEYYKEELTAAFSATAQAIDAELSEIWSQSIGRRNYPSRVIDSLKLAGFTHESAGLEEHLFS</sequence>
<reference evidence="1" key="2">
    <citation type="submission" date="2021-05" db="EMBL/GenBank/DDBJ databases">
        <title>Whole genome PacBio Sequel sequence of Salmonella enterica subsp. enterica.</title>
        <authorList>
            <person name="Hoffmann M."/>
            <person name="Balkey M."/>
            <person name="Luo Y."/>
        </authorList>
    </citation>
    <scope>NUCLEOTIDE SEQUENCE</scope>
    <source>
        <plasmid evidence="1">pCFSAN030538</plasmid>
    </source>
</reference>
<reference evidence="1" key="1">
    <citation type="submission" date="2018-07" db="EMBL/GenBank/DDBJ databases">
        <authorList>
            <consortium name="GenomeTrakr network: Whole genome sequencing for foodborne pathogen traceback"/>
        </authorList>
    </citation>
    <scope>NUCLEOTIDE SEQUENCE</scope>
    <source>
        <plasmid evidence="1">pCFSAN030538</plasmid>
    </source>
</reference>
<protein>
    <submittedName>
        <fullName evidence="1">Uncharacterized protein</fullName>
    </submittedName>
</protein>
<dbReference type="AlphaFoldDB" id="A0A8E9ZSJ0"/>
<name>A0A8E9ZSJ0_SALDZ</name>
<gene>
    <name evidence="1" type="ORF">ABB53_023375</name>
</gene>
<organism evidence="1">
    <name type="scientific">Salmonella diarizonae</name>
    <dbReference type="NCBI Taxonomy" id="59204"/>
    <lineage>
        <taxon>Bacteria</taxon>
        <taxon>Pseudomonadati</taxon>
        <taxon>Pseudomonadota</taxon>
        <taxon>Gammaproteobacteria</taxon>
        <taxon>Enterobacterales</taxon>
        <taxon>Enterobacteriaceae</taxon>
        <taxon>Salmonella</taxon>
    </lineage>
</organism>